<dbReference type="InterPro" id="IPR033121">
    <property type="entry name" value="PEPTIDASE_A1"/>
</dbReference>
<dbReference type="PANTHER" id="PTHR47966">
    <property type="entry name" value="BETA-SITE APP-CLEAVING ENZYME, ISOFORM A-RELATED"/>
    <property type="match status" value="1"/>
</dbReference>
<dbReference type="PROSITE" id="PS51767">
    <property type="entry name" value="PEPTIDASE_A1"/>
    <property type="match status" value="1"/>
</dbReference>
<dbReference type="SUPFAM" id="SSF50630">
    <property type="entry name" value="Acid proteases"/>
    <property type="match status" value="1"/>
</dbReference>
<keyword evidence="3" id="KW-0378">Hydrolase</keyword>
<dbReference type="CDD" id="cd05471">
    <property type="entry name" value="pepsin_like"/>
    <property type="match status" value="1"/>
</dbReference>
<reference evidence="6" key="1">
    <citation type="submission" date="2019-01" db="EMBL/GenBank/DDBJ databases">
        <title>Draft genome sequences of three monokaryotic isolates of the white-rot basidiomycete fungus Dichomitus squalens.</title>
        <authorList>
            <consortium name="DOE Joint Genome Institute"/>
            <person name="Lopez S.C."/>
            <person name="Andreopoulos B."/>
            <person name="Pangilinan J."/>
            <person name="Lipzen A."/>
            <person name="Riley R."/>
            <person name="Ahrendt S."/>
            <person name="Ng V."/>
            <person name="Barry K."/>
            <person name="Daum C."/>
            <person name="Grigoriev I.V."/>
            <person name="Hilden K.S."/>
            <person name="Makela M.R."/>
            <person name="de Vries R.P."/>
        </authorList>
    </citation>
    <scope>NUCLEOTIDE SEQUENCE [LARGE SCALE GENOMIC DNA]</scope>
    <source>
        <strain evidence="6">OM18370.1</strain>
    </source>
</reference>
<evidence type="ECO:0000256" key="1">
    <source>
        <dbReference type="ARBA" id="ARBA00007447"/>
    </source>
</evidence>
<dbReference type="GO" id="GO:0006508">
    <property type="term" value="P:proteolysis"/>
    <property type="evidence" value="ECO:0007669"/>
    <property type="project" value="UniProtKB-KW"/>
</dbReference>
<name>A0A4Q9N9G7_9APHY</name>
<dbReference type="InterPro" id="IPR001461">
    <property type="entry name" value="Aspartic_peptidase_A1"/>
</dbReference>
<evidence type="ECO:0000256" key="2">
    <source>
        <dbReference type="ARBA" id="ARBA00022750"/>
    </source>
</evidence>
<proteinExistence type="inferred from homology"/>
<keyword evidence="4" id="KW-0732">Signal</keyword>
<protein>
    <submittedName>
        <fullName evidence="6">Acid protease</fullName>
    </submittedName>
</protein>
<dbReference type="EMBL" id="ML143386">
    <property type="protein sequence ID" value="TBU35676.1"/>
    <property type="molecule type" value="Genomic_DNA"/>
</dbReference>
<keyword evidence="3 6" id="KW-0645">Protease</keyword>
<dbReference type="AlphaFoldDB" id="A0A4Q9N9G7"/>
<evidence type="ECO:0000256" key="3">
    <source>
        <dbReference type="RuleBase" id="RU000454"/>
    </source>
</evidence>
<feature type="chain" id="PRO_5020495946" evidence="4">
    <location>
        <begin position="21"/>
        <end position="366"/>
    </location>
</feature>
<dbReference type="Proteomes" id="UP000292957">
    <property type="component" value="Unassembled WGS sequence"/>
</dbReference>
<comment type="similarity">
    <text evidence="1 3">Belongs to the peptidase A1 family.</text>
</comment>
<sequence length="366" mass="39600">MVCVGLTVAFVAYLCASVCAKDAVKIPLKRSGSRAMQNVVKRDISRFAPRPELATVPVANDAINYLANVTVGTQTFYLLVDTGSANTWVGANKTYIPGPASINTGQYVEVTYGSGYFNGTEYFDTVIFGGLTVHNQSIGVSSYEEGYGYQGLDGILGVGAIIQTNGTVNGTELVPTVMDNLYAQGVIEEEVLGVYFAPLSRNSTLEINGELTIGGVDDRRYIGNITYVPTWKSGDHVSSWGLNVDSIVDTGTTNIYIPESAYTPFLNVSGGTYDYNVHLSKFAAKPTGNFAFSIGGTLFELTPDQYLVPQDEYSVWNIPDDGNYYSFISTAGPTYFFIGQKFLENYYAVFDTTNVRIGLAPATHSS</sequence>
<dbReference type="PRINTS" id="PR00792">
    <property type="entry name" value="PEPSIN"/>
</dbReference>
<accession>A0A4Q9N9G7</accession>
<dbReference type="InterPro" id="IPR021109">
    <property type="entry name" value="Peptidase_aspartic_dom_sf"/>
</dbReference>
<feature type="domain" description="Peptidase A1" evidence="5">
    <location>
        <begin position="65"/>
        <end position="360"/>
    </location>
</feature>
<dbReference type="GO" id="GO:0004190">
    <property type="term" value="F:aspartic-type endopeptidase activity"/>
    <property type="evidence" value="ECO:0007669"/>
    <property type="project" value="UniProtKB-KW"/>
</dbReference>
<dbReference type="InterPro" id="IPR001969">
    <property type="entry name" value="Aspartic_peptidase_AS"/>
</dbReference>
<evidence type="ECO:0000313" key="6">
    <source>
        <dbReference type="EMBL" id="TBU35676.1"/>
    </source>
</evidence>
<keyword evidence="2 3" id="KW-0064">Aspartyl protease</keyword>
<dbReference type="OrthoDB" id="660550at2759"/>
<dbReference type="Pfam" id="PF00026">
    <property type="entry name" value="Asp"/>
    <property type="match status" value="1"/>
</dbReference>
<dbReference type="Gene3D" id="2.40.70.10">
    <property type="entry name" value="Acid Proteases"/>
    <property type="match status" value="2"/>
</dbReference>
<dbReference type="PROSITE" id="PS00141">
    <property type="entry name" value="ASP_PROTEASE"/>
    <property type="match status" value="1"/>
</dbReference>
<gene>
    <name evidence="6" type="ORF">BD311DRAFT_744390</name>
</gene>
<evidence type="ECO:0000256" key="4">
    <source>
        <dbReference type="SAM" id="SignalP"/>
    </source>
</evidence>
<feature type="signal peptide" evidence="4">
    <location>
        <begin position="1"/>
        <end position="20"/>
    </location>
</feature>
<organism evidence="6">
    <name type="scientific">Dichomitus squalens</name>
    <dbReference type="NCBI Taxonomy" id="114155"/>
    <lineage>
        <taxon>Eukaryota</taxon>
        <taxon>Fungi</taxon>
        <taxon>Dikarya</taxon>
        <taxon>Basidiomycota</taxon>
        <taxon>Agaricomycotina</taxon>
        <taxon>Agaricomycetes</taxon>
        <taxon>Polyporales</taxon>
        <taxon>Polyporaceae</taxon>
        <taxon>Dichomitus</taxon>
    </lineage>
</organism>
<dbReference type="InterPro" id="IPR034164">
    <property type="entry name" value="Pepsin-like_dom"/>
</dbReference>
<evidence type="ECO:0000259" key="5">
    <source>
        <dbReference type="PROSITE" id="PS51767"/>
    </source>
</evidence>
<dbReference type="PANTHER" id="PTHR47966:SF51">
    <property type="entry name" value="BETA-SITE APP-CLEAVING ENZYME, ISOFORM A-RELATED"/>
    <property type="match status" value="1"/>
</dbReference>